<proteinExistence type="predicted"/>
<evidence type="ECO:0000313" key="2">
    <source>
        <dbReference type="Proteomes" id="UP000662747"/>
    </source>
</evidence>
<gene>
    <name evidence="1" type="ORF">JY651_10810</name>
</gene>
<keyword evidence="2" id="KW-1185">Reference proteome</keyword>
<protein>
    <recommendedName>
        <fullName evidence="3">Lipoprotein</fullName>
    </recommendedName>
</protein>
<evidence type="ECO:0000313" key="1">
    <source>
        <dbReference type="EMBL" id="QSQ25379.1"/>
    </source>
</evidence>
<reference evidence="1 2" key="1">
    <citation type="submission" date="2021-02" db="EMBL/GenBank/DDBJ databases">
        <title>De Novo genome assembly of isolated myxobacteria.</title>
        <authorList>
            <person name="Stevens D.C."/>
        </authorList>
    </citation>
    <scope>NUCLEOTIDE SEQUENCE [LARGE SCALE GENOMIC DNA]</scope>
    <source>
        <strain evidence="2">SCPEA02</strain>
    </source>
</reference>
<accession>A0ABX7P4G9</accession>
<organism evidence="1 2">
    <name type="scientific">Pyxidicoccus parkwayensis</name>
    <dbReference type="NCBI Taxonomy" id="2813578"/>
    <lineage>
        <taxon>Bacteria</taxon>
        <taxon>Pseudomonadati</taxon>
        <taxon>Myxococcota</taxon>
        <taxon>Myxococcia</taxon>
        <taxon>Myxococcales</taxon>
        <taxon>Cystobacterineae</taxon>
        <taxon>Myxococcaceae</taxon>
        <taxon>Pyxidicoccus</taxon>
    </lineage>
</organism>
<evidence type="ECO:0008006" key="3">
    <source>
        <dbReference type="Google" id="ProtNLM"/>
    </source>
</evidence>
<name>A0ABX7P4G9_9BACT</name>
<sequence>MRLPWLVLALLWTLGGCGGTTRVVRLDTGRDSSVVHVPSSEGVARPIALDGDDLKTAVARLAGSLRLTQRPQEAARLLFEVGSRSGSYLFDARNRRLTPLGPGESLVAADALPFEVELTRAYLRWCERTHRQGDCLGLLKESPSVTGDARFALALALAKGAVMDELWEAVKGMAHPEAMMQAALWTAATYALLWTVPEPATKGVAAVLSAALIIYVGVDTFWELIQGFRNLMAESDRAVTFDELRDAGERFGKVMGRNAARAFVMLATAAIGCTGATLGAKLQGLPGASRAAVRAGSQAGVVYSAVGQVETVAVAADGFTFALAPGAVAMSSQGPRGTGASQHGIRAWGSYSGFKNAMGSAGPGKQWHHIVEQTPGNVNRFGPDAIHNTENVIAIDKQIHERISAFYSSKQRIAGGKVVREWLREQSYEQQRDFGLQILRQFGAIP</sequence>
<dbReference type="Proteomes" id="UP000662747">
    <property type="component" value="Chromosome"/>
</dbReference>
<dbReference type="PROSITE" id="PS51257">
    <property type="entry name" value="PROKAR_LIPOPROTEIN"/>
    <property type="match status" value="1"/>
</dbReference>
<dbReference type="EMBL" id="CP071090">
    <property type="protein sequence ID" value="QSQ25379.1"/>
    <property type="molecule type" value="Genomic_DNA"/>
</dbReference>